<dbReference type="EMBL" id="VYQB01000038">
    <property type="protein sequence ID" value="KAA9011199.1"/>
    <property type="molecule type" value="Genomic_DNA"/>
</dbReference>
<evidence type="ECO:0000313" key="1">
    <source>
        <dbReference type="EMBL" id="KAA9011199.1"/>
    </source>
</evidence>
<evidence type="ECO:0000313" key="2">
    <source>
        <dbReference type="Proteomes" id="UP000326364"/>
    </source>
</evidence>
<comment type="caution">
    <text evidence="1">The sequence shown here is derived from an EMBL/GenBank/DDBJ whole genome shotgun (WGS) entry which is preliminary data.</text>
</comment>
<dbReference type="Proteomes" id="UP000326364">
    <property type="component" value="Unassembled WGS sequence"/>
</dbReference>
<accession>A0ABQ6T7D5</accession>
<sequence>MNRSFDIDLDYGSYTVLRAKPDSLYEIGHKVAPYLIENLIDIVEEIEALNVCHSQNIRNYVVEMLTRKSFSITDPVDNHRLEVGSTYIFDDFQTIFFFFGQVSRIGIVASDLAAGFPLSTIILFDAKIIIHLSDSFWGLGERHFKSLADHGDGTIYERSADCDICLVTGDPNFAHHAWNELSSLQEIANQGFDRTTSLVVVHEPLGPVNDILGSQFHVLRKLAKAQTPEVNRLGVLAFSSTGTRIDRCLAEKITIFANAHLSPFAAEVKRQAQERPGRTLWISVRTRNRTISAQKDVLAKLIRDYLRHGDDRMVVIDGHSLPFDHDSDAHYIQDINNNIAHDDMIEADHIVAAVKAALPDARIVQFVGRRIHESIAVGRHASLYFCHHGTVQHKLGWFSDVPGLVHCNRDILEILPAHWVQQQSEVAALPTYLPIDLIAEAVQDHEMGELQNHLHHNNYHIEKLDEISNILLNFSKQVE</sequence>
<evidence type="ECO:0008006" key="3">
    <source>
        <dbReference type="Google" id="ProtNLM"/>
    </source>
</evidence>
<keyword evidence="2" id="KW-1185">Reference proteome</keyword>
<name>A0ABQ6T7D5_9SPHN</name>
<gene>
    <name evidence="1" type="ORF">F4U96_23510</name>
</gene>
<dbReference type="RefSeq" id="WP_150443156.1">
    <property type="nucleotide sequence ID" value="NZ_VYQB01000038.1"/>
</dbReference>
<reference evidence="1 2" key="1">
    <citation type="submission" date="2019-09" db="EMBL/GenBank/DDBJ databases">
        <authorList>
            <person name="Feng G."/>
        </authorList>
    </citation>
    <scope>NUCLEOTIDE SEQUENCE [LARGE SCALE GENOMIC DNA]</scope>
    <source>
        <strain evidence="1 2">KACC 19284</strain>
    </source>
</reference>
<organism evidence="1 2">
    <name type="scientific">Sphingobium limneticum</name>
    <dbReference type="NCBI Taxonomy" id="1007511"/>
    <lineage>
        <taxon>Bacteria</taxon>
        <taxon>Pseudomonadati</taxon>
        <taxon>Pseudomonadota</taxon>
        <taxon>Alphaproteobacteria</taxon>
        <taxon>Sphingomonadales</taxon>
        <taxon>Sphingomonadaceae</taxon>
        <taxon>Sphingobium</taxon>
    </lineage>
</organism>
<proteinExistence type="predicted"/>
<protein>
    <recommendedName>
        <fullName evidence="3">Piwi domain-containing protein</fullName>
    </recommendedName>
</protein>